<proteinExistence type="predicted"/>
<dbReference type="AlphaFoldDB" id="A0A2V0RAQ1"/>
<accession>A0A2V0RAQ1</accession>
<organism evidence="1">
    <name type="scientific">viral metagenome</name>
    <dbReference type="NCBI Taxonomy" id="1070528"/>
    <lineage>
        <taxon>unclassified sequences</taxon>
        <taxon>metagenomes</taxon>
        <taxon>organismal metagenomes</taxon>
    </lineage>
</organism>
<reference evidence="1" key="1">
    <citation type="submission" date="2017-04" db="EMBL/GenBank/DDBJ databases">
        <title>Unveiling RNA virosphere associated with marine microorganisms.</title>
        <authorList>
            <person name="Urayama S."/>
            <person name="Takaki Y."/>
            <person name="Nishi S."/>
            <person name="Yoshida Y."/>
            <person name="Deguchi S."/>
            <person name="Takai K."/>
            <person name="Nunoura T."/>
        </authorList>
    </citation>
    <scope>NUCLEOTIDE SEQUENCE</scope>
</reference>
<evidence type="ECO:0000313" key="1">
    <source>
        <dbReference type="EMBL" id="GBH22419.1"/>
    </source>
</evidence>
<comment type="caution">
    <text evidence="1">The sequence shown here is derived from an EMBL/GenBank/DDBJ whole genome shotgun (WGS) entry which is preliminary data.</text>
</comment>
<sequence>MMSLTKARQAMLRDAEKETHDTKCLAKTLMDGIVSPMNTTMNNEVIPGLSNGERLLSVNGSASISVAAGTKSALVVMDETSLRAGQLAAFVIERTATRAVNYISKINVGESSEFLASGGIISSELYGKNTSGTDNLSGTVCGGLLPNVTASIINFTHSDLAAQTHDTNFASVDSKQSGVSVLNTSNGLLNTCTLGPGLRVKGVENVRTLINVGVSGDAEDVGGLTYEVAIDTKKNTVLTSAFGAGVFNLDFEASLRIRGGDETNTVGGPIYSGMSMIIQTYDWNDELIDSFPHSQIWSAVDIAADFPMFHVNVKESVTNSKFPISSVKVLLRDVSPAGGQAHTSIGLQQDVTMSASFPLMYETMNRSVLLFEGLNDNSTLSVSAGALMHVTPQPDRYGGLMGRPMLKNTVHASAILDSIEALIQHMPGAFSDSSKDAFIKQLALYDDEGTLELAFSMRSFSSFAKGLQRFGRDAISARHLISDIAKTVRPMLQEATAIPGIGGIAGSIAKGISTAQDLGVLEARTIYNA</sequence>
<dbReference type="EMBL" id="BDQB01000279">
    <property type="protein sequence ID" value="GBH22419.1"/>
    <property type="molecule type" value="Genomic_RNA"/>
</dbReference>
<protein>
    <submittedName>
        <fullName evidence="1">Capsid</fullName>
    </submittedName>
</protein>
<name>A0A2V0RAQ1_9ZZZZ</name>